<evidence type="ECO:0000313" key="2">
    <source>
        <dbReference type="EMBL" id="GLQ20158.1"/>
    </source>
</evidence>
<dbReference type="Proteomes" id="UP001161390">
    <property type="component" value="Unassembled WGS sequence"/>
</dbReference>
<name>A0ABQ5UYD8_9PROT</name>
<sequence>MTSRVWITRTQPGATASARAWAEAGFDPVIAPLLSAHPVQDAHEIALDAHLVFTSAHAVRHCGVNPDDRPVYTVGDATAEVARRYGFTQVVSAKGDWTDLLATIPNTAAPIVHLSGRVVRGALVAGLQKRGLNASRIVVYDTRTVEDWPLDPASVQAVAFYSPMAVQTFRALPARPVSHMTAYCLSSVIADGLTGLTKKIADRPDEAALIACSRAIDP</sequence>
<reference evidence="2" key="1">
    <citation type="journal article" date="2014" name="Int. J. Syst. Evol. Microbiol.">
        <title>Complete genome of a new Firmicutes species belonging to the dominant human colonic microbiota ('Ruminococcus bicirculans') reveals two chromosomes and a selective capacity to utilize plant glucans.</title>
        <authorList>
            <consortium name="NISC Comparative Sequencing Program"/>
            <person name="Wegmann U."/>
            <person name="Louis P."/>
            <person name="Goesmann A."/>
            <person name="Henrissat B."/>
            <person name="Duncan S.H."/>
            <person name="Flint H.J."/>
        </authorList>
    </citation>
    <scope>NUCLEOTIDE SEQUENCE</scope>
    <source>
        <strain evidence="2">NBRC 108216</strain>
    </source>
</reference>
<dbReference type="RefSeq" id="WP_284370473.1">
    <property type="nucleotide sequence ID" value="NZ_BSNJ01000002.1"/>
</dbReference>
<accession>A0ABQ5UYD8</accession>
<feature type="domain" description="Tetrapyrrole biosynthesis uroporphyrinogen III synthase" evidence="1">
    <location>
        <begin position="18"/>
        <end position="210"/>
    </location>
</feature>
<dbReference type="CDD" id="cd06578">
    <property type="entry name" value="HemD"/>
    <property type="match status" value="1"/>
</dbReference>
<dbReference type="Pfam" id="PF02602">
    <property type="entry name" value="HEM4"/>
    <property type="match status" value="1"/>
</dbReference>
<gene>
    <name evidence="2" type="ORF">GCM10007854_11130</name>
</gene>
<dbReference type="EMBL" id="BSNJ01000002">
    <property type="protein sequence ID" value="GLQ20158.1"/>
    <property type="molecule type" value="Genomic_DNA"/>
</dbReference>
<reference evidence="2" key="2">
    <citation type="submission" date="2023-01" db="EMBL/GenBank/DDBJ databases">
        <title>Draft genome sequence of Algimonas porphyrae strain NBRC 108216.</title>
        <authorList>
            <person name="Sun Q."/>
            <person name="Mori K."/>
        </authorList>
    </citation>
    <scope>NUCLEOTIDE SEQUENCE</scope>
    <source>
        <strain evidence="2">NBRC 108216</strain>
    </source>
</reference>
<evidence type="ECO:0000313" key="3">
    <source>
        <dbReference type="Proteomes" id="UP001161390"/>
    </source>
</evidence>
<dbReference type="SUPFAM" id="SSF69618">
    <property type="entry name" value="HemD-like"/>
    <property type="match status" value="1"/>
</dbReference>
<dbReference type="InterPro" id="IPR003754">
    <property type="entry name" value="4pyrrol_synth_uPrphyn_synth"/>
</dbReference>
<evidence type="ECO:0000259" key="1">
    <source>
        <dbReference type="Pfam" id="PF02602"/>
    </source>
</evidence>
<proteinExistence type="predicted"/>
<comment type="caution">
    <text evidence="2">The sequence shown here is derived from an EMBL/GenBank/DDBJ whole genome shotgun (WGS) entry which is preliminary data.</text>
</comment>
<dbReference type="InterPro" id="IPR036108">
    <property type="entry name" value="4pyrrol_syn_uPrphyn_synt_sf"/>
</dbReference>
<dbReference type="Gene3D" id="3.40.50.10090">
    <property type="match status" value="2"/>
</dbReference>
<protein>
    <recommendedName>
        <fullName evidence="1">Tetrapyrrole biosynthesis uroporphyrinogen III synthase domain-containing protein</fullName>
    </recommendedName>
</protein>
<keyword evidence="3" id="KW-1185">Reference proteome</keyword>
<organism evidence="2 3">
    <name type="scientific">Algimonas porphyrae</name>
    <dbReference type="NCBI Taxonomy" id="1128113"/>
    <lineage>
        <taxon>Bacteria</taxon>
        <taxon>Pseudomonadati</taxon>
        <taxon>Pseudomonadota</taxon>
        <taxon>Alphaproteobacteria</taxon>
        <taxon>Maricaulales</taxon>
        <taxon>Robiginitomaculaceae</taxon>
        <taxon>Algimonas</taxon>
    </lineage>
</organism>